<feature type="region of interest" description="Disordered" evidence="1">
    <location>
        <begin position="122"/>
        <end position="161"/>
    </location>
</feature>
<evidence type="ECO:0000313" key="3">
    <source>
        <dbReference type="EMBL" id="MQS18087.1"/>
    </source>
</evidence>
<accession>A0A6N7L2R9</accession>
<name>A0A6N7L2R9_9ACTN</name>
<evidence type="ECO:0000313" key="4">
    <source>
        <dbReference type="EMBL" id="MQS18100.1"/>
    </source>
</evidence>
<reference evidence="4 5" key="1">
    <citation type="submission" date="2019-09" db="EMBL/GenBank/DDBJ databases">
        <title>Genome Sequences of Streptomyces kaniharaensis ATCC 21070.</title>
        <authorList>
            <person name="Zhu W."/>
            <person name="De Crecy-Lagard V."/>
            <person name="Richards N.G."/>
        </authorList>
    </citation>
    <scope>NUCLEOTIDE SEQUENCE [LARGE SCALE GENOMIC DNA]</scope>
    <source>
        <strain evidence="4 5">SF-557</strain>
    </source>
</reference>
<feature type="domain" description="Helix-turn-helix" evidence="2">
    <location>
        <begin position="6"/>
        <end position="50"/>
    </location>
</feature>
<evidence type="ECO:0000259" key="2">
    <source>
        <dbReference type="Pfam" id="PF12728"/>
    </source>
</evidence>
<keyword evidence="5" id="KW-1185">Reference proteome</keyword>
<protein>
    <submittedName>
        <fullName evidence="4">Helix-turn-helix domain-containing protein</fullName>
    </submittedName>
</protein>
<comment type="caution">
    <text evidence="4">The sequence shown here is derived from an EMBL/GenBank/DDBJ whole genome shotgun (WGS) entry which is preliminary data.</text>
</comment>
<sequence>MERPRFSLKDAAAACGVSVSTIRRYREGGRFPGAEKVDSGWLIPLEDLLAAGLRVNAPSGPDEQPVSGVSDLSEGERARLLRELADARHAQALAEADARHLRDTVTRQDAHLGDLRRAMLALTAGPASTPEPAQEPALSDAHEHPVSVPEQPRSRWWARGR</sequence>
<organism evidence="4 5">
    <name type="scientific">Streptomyces kaniharaensis</name>
    <dbReference type="NCBI Taxonomy" id="212423"/>
    <lineage>
        <taxon>Bacteria</taxon>
        <taxon>Bacillati</taxon>
        <taxon>Actinomycetota</taxon>
        <taxon>Actinomycetes</taxon>
        <taxon>Kitasatosporales</taxon>
        <taxon>Streptomycetaceae</taxon>
        <taxon>Streptomyces</taxon>
    </lineage>
</organism>
<dbReference type="AlphaFoldDB" id="A0A6N7L2R9"/>
<dbReference type="InterPro" id="IPR041657">
    <property type="entry name" value="HTH_17"/>
</dbReference>
<dbReference type="Pfam" id="PF12728">
    <property type="entry name" value="HTH_17"/>
    <property type="match status" value="1"/>
</dbReference>
<proteinExistence type="predicted"/>
<evidence type="ECO:0000256" key="1">
    <source>
        <dbReference type="SAM" id="MobiDB-lite"/>
    </source>
</evidence>
<dbReference type="RefSeq" id="WP_153472183.1">
    <property type="nucleotide sequence ID" value="NZ_WBOF01000014.1"/>
</dbReference>
<dbReference type="EMBL" id="WBOF01000014">
    <property type="protein sequence ID" value="MQS18100.1"/>
    <property type="molecule type" value="Genomic_DNA"/>
</dbReference>
<dbReference type="InterPro" id="IPR009061">
    <property type="entry name" value="DNA-bd_dom_put_sf"/>
</dbReference>
<gene>
    <name evidence="3" type="ORF">F7Q99_39345</name>
    <name evidence="4" type="ORF">F7Q99_39415</name>
</gene>
<dbReference type="EMBL" id="WBOF01000014">
    <property type="protein sequence ID" value="MQS18087.1"/>
    <property type="molecule type" value="Genomic_DNA"/>
</dbReference>
<dbReference type="Proteomes" id="UP000450000">
    <property type="component" value="Unassembled WGS sequence"/>
</dbReference>
<evidence type="ECO:0000313" key="5">
    <source>
        <dbReference type="Proteomes" id="UP000450000"/>
    </source>
</evidence>
<dbReference type="SUPFAM" id="SSF46955">
    <property type="entry name" value="Putative DNA-binding domain"/>
    <property type="match status" value="1"/>
</dbReference>
<dbReference type="OrthoDB" id="4969770at2"/>